<organism evidence="2 3">
    <name type="scientific">Deinococcus cavernae</name>
    <dbReference type="NCBI Taxonomy" id="2320857"/>
    <lineage>
        <taxon>Bacteria</taxon>
        <taxon>Thermotogati</taxon>
        <taxon>Deinococcota</taxon>
        <taxon>Deinococci</taxon>
        <taxon>Deinococcales</taxon>
        <taxon>Deinococcaceae</taxon>
        <taxon>Deinococcus</taxon>
    </lineage>
</organism>
<evidence type="ECO:0000256" key="1">
    <source>
        <dbReference type="SAM" id="MobiDB-lite"/>
    </source>
</evidence>
<evidence type="ECO:0000313" key="3">
    <source>
        <dbReference type="Proteomes" id="UP000286287"/>
    </source>
</evidence>
<dbReference type="AlphaFoldDB" id="A0A418V6E4"/>
<feature type="region of interest" description="Disordered" evidence="1">
    <location>
        <begin position="663"/>
        <end position="691"/>
    </location>
</feature>
<name>A0A418V6E4_9DEIO</name>
<dbReference type="EMBL" id="QYUJ01000014">
    <property type="protein sequence ID" value="RJF71662.1"/>
    <property type="molecule type" value="Genomic_DNA"/>
</dbReference>
<gene>
    <name evidence="2" type="ORF">D3875_08860</name>
</gene>
<evidence type="ECO:0000313" key="2">
    <source>
        <dbReference type="EMBL" id="RJF71662.1"/>
    </source>
</evidence>
<proteinExistence type="predicted"/>
<comment type="caution">
    <text evidence="2">The sequence shown here is derived from an EMBL/GenBank/DDBJ whole genome shotgun (WGS) entry which is preliminary data.</text>
</comment>
<accession>A0A418V6E4</accession>
<keyword evidence="3" id="KW-1185">Reference proteome</keyword>
<reference evidence="2 3" key="1">
    <citation type="submission" date="2018-09" db="EMBL/GenBank/DDBJ databases">
        <authorList>
            <person name="Zhu H."/>
        </authorList>
    </citation>
    <scope>NUCLEOTIDE SEQUENCE [LARGE SCALE GENOMIC DNA]</scope>
    <source>
        <strain evidence="2 3">K2S05-167</strain>
    </source>
</reference>
<sequence length="744" mass="81761">MLGHVYVTFNGHTVQVSHKGAALLSYLALEGQSHHREHLADLLWDHPQSLRNLRVELTRLKQQGISPFPARQPMLSLNCPTDLEQWTHSAHAVTENTLPDWLARVRGFPLSGLEDVGSSNFRNWLDQQRWRINETMERTLTEVYTRFSQRGQAQALALIRERAGRLGFTLPDVVAPSAPLEGSLVQHHPQQAELRRIAQKAQDTSSSQLVFLHGLPGTPRSAVAAAFQGTPWKAMQVQMGPQRRLVQAALIQQLVRTLPEYKAPLLDLLGHLTEEGELDLIQISAVIARAAQPLILALHVIERQPWLTNAVRFVLDFPHPMVVVLCTSSEAVRRELQGDLGGVDWTQLHHLSLPAVGAQGIQWAMQQQAQPCTPSQASRWAQCTEGWPLYFQTLWDTQALPLGRCPSQPDAATHAVLTDLHGLSAQERGQLSRLAQIQDRFDVAQAAHVLAEPDLTGVLRLLRLAREQGLLVPAAAREDVQLPGLTTWVNDLETHLAFVSETVRVAFARQLPAPERHQLRVQLSEYYQHRCPAMHQLYAVRAGLSGCPVQAEGFSGVLPTPDLAQPEPSATIQARPWRLLPGYTPSLSAAPRQELRTPNGYRVALEGGLLEVLRKGRLGPAPLLALPFGPLSAGHWELKVRIDLLRNHTPEPQPYALGIGDGGSGPQRHTVAPPAAPEAHVTGLTSETATGQPTVLPAEQWILLSGESSGGPFELTVQAMDVALTISELTWNGHSLLGSGRMQA</sequence>
<dbReference type="Proteomes" id="UP000286287">
    <property type="component" value="Unassembled WGS sequence"/>
</dbReference>
<protein>
    <submittedName>
        <fullName evidence="2">Uncharacterized protein</fullName>
    </submittedName>
</protein>